<organism evidence="4">
    <name type="scientific">Notodromas monacha</name>
    <dbReference type="NCBI Taxonomy" id="399045"/>
    <lineage>
        <taxon>Eukaryota</taxon>
        <taxon>Metazoa</taxon>
        <taxon>Ecdysozoa</taxon>
        <taxon>Arthropoda</taxon>
        <taxon>Crustacea</taxon>
        <taxon>Oligostraca</taxon>
        <taxon>Ostracoda</taxon>
        <taxon>Podocopa</taxon>
        <taxon>Podocopida</taxon>
        <taxon>Cypridocopina</taxon>
        <taxon>Cypridoidea</taxon>
        <taxon>Cyprididae</taxon>
        <taxon>Notodromas</taxon>
    </lineage>
</organism>
<name>A0A7R9GJL3_9CRUS</name>
<dbReference type="Pfam" id="PF05907">
    <property type="entry name" value="CXXC_Zn-b_euk"/>
    <property type="match status" value="1"/>
</dbReference>
<protein>
    <submittedName>
        <fullName evidence="4">Uncharacterized protein</fullName>
    </submittedName>
</protein>
<dbReference type="AlphaFoldDB" id="A0A7R9GJL3"/>
<evidence type="ECO:0000256" key="1">
    <source>
        <dbReference type="ARBA" id="ARBA00007818"/>
    </source>
</evidence>
<dbReference type="OrthoDB" id="10248838at2759"/>
<reference evidence="4" key="1">
    <citation type="submission" date="2020-11" db="EMBL/GenBank/DDBJ databases">
        <authorList>
            <person name="Tran Van P."/>
        </authorList>
    </citation>
    <scope>NUCLEOTIDE SEQUENCE</scope>
</reference>
<gene>
    <name evidence="4" type="ORF">NMOB1V02_LOCUS11142</name>
</gene>
<dbReference type="SUPFAM" id="SSF141678">
    <property type="entry name" value="MAL13P1.257-like"/>
    <property type="match status" value="1"/>
</dbReference>
<dbReference type="EMBL" id="CAJPEX010005574">
    <property type="protein sequence ID" value="CAG0923679.1"/>
    <property type="molecule type" value="Genomic_DNA"/>
</dbReference>
<evidence type="ECO:0000313" key="5">
    <source>
        <dbReference type="Proteomes" id="UP000678499"/>
    </source>
</evidence>
<dbReference type="Proteomes" id="UP000678499">
    <property type="component" value="Unassembled WGS sequence"/>
</dbReference>
<dbReference type="PANTHER" id="PTHR12857:SF0">
    <property type="entry name" value="CXXC MOTIF CONTAINING ZINC BINDING PROTEIN"/>
    <property type="match status" value="1"/>
</dbReference>
<dbReference type="PANTHER" id="PTHR12857">
    <property type="entry name" value="CXXC MOTIF CONTAINING ZINC BINDING PROTEIN"/>
    <property type="match status" value="1"/>
</dbReference>
<comment type="similarity">
    <text evidence="1">Belongs to the UPF0587 family.</text>
</comment>
<sequence length="79" mass="9508">MMVKIGLQIKARLEYVSKLNIQDEAYLWVFKKGWRVEVENSHQKFNDVDLTEREWMDYNDCAKVSVGVYELEHRFVKIP</sequence>
<dbReference type="GO" id="GO:0008270">
    <property type="term" value="F:zinc ion binding"/>
    <property type="evidence" value="ECO:0007669"/>
    <property type="project" value="TreeGrafter"/>
</dbReference>
<evidence type="ECO:0000313" key="4">
    <source>
        <dbReference type="EMBL" id="CAD7283527.1"/>
    </source>
</evidence>
<evidence type="ECO:0000256" key="3">
    <source>
        <dbReference type="ARBA" id="ARBA00022833"/>
    </source>
</evidence>
<keyword evidence="5" id="KW-1185">Reference proteome</keyword>
<evidence type="ECO:0000256" key="2">
    <source>
        <dbReference type="ARBA" id="ARBA00022723"/>
    </source>
</evidence>
<dbReference type="InterPro" id="IPR008584">
    <property type="entry name" value="CXXC_Zn-binding_euk"/>
</dbReference>
<dbReference type="EMBL" id="OA887611">
    <property type="protein sequence ID" value="CAD7283527.1"/>
    <property type="molecule type" value="Genomic_DNA"/>
</dbReference>
<proteinExistence type="inferred from homology"/>
<keyword evidence="2" id="KW-0479">Metal-binding</keyword>
<accession>A0A7R9GJL3</accession>
<keyword evidence="3" id="KW-0862">Zinc</keyword>